<comment type="caution">
    <text evidence="2">The sequence shown here is derived from an EMBL/GenBank/DDBJ whole genome shotgun (WGS) entry which is preliminary data.</text>
</comment>
<keyword evidence="1" id="KW-1133">Transmembrane helix</keyword>
<dbReference type="EMBL" id="JAVFJF020000015">
    <property type="protein sequence ID" value="MEJ8674908.1"/>
    <property type="molecule type" value="Genomic_DNA"/>
</dbReference>
<dbReference type="Proteomes" id="UP001224516">
    <property type="component" value="Unassembled WGS sequence"/>
</dbReference>
<keyword evidence="1" id="KW-0472">Membrane</keyword>
<evidence type="ECO:0008006" key="4">
    <source>
        <dbReference type="Google" id="ProtNLM"/>
    </source>
</evidence>
<feature type="transmembrane region" description="Helical" evidence="1">
    <location>
        <begin position="158"/>
        <end position="176"/>
    </location>
</feature>
<keyword evidence="1" id="KW-0812">Transmembrane</keyword>
<reference evidence="2 3" key="1">
    <citation type="submission" date="2023-12" db="EMBL/GenBank/DDBJ databases">
        <title>Evaluation and characterization of a potential secondary metabolite violacein from indigenous Chromobacterium amazonense SAM215.</title>
        <authorList>
            <person name="Tarafdar M.R."/>
            <person name="Abedin S.M."/>
            <person name="Atiqua A."/>
            <person name="Saha A."/>
            <person name="Khan S.N."/>
        </authorList>
    </citation>
    <scope>NUCLEOTIDE SEQUENCE [LARGE SCALE GENOMIC DNA]</scope>
    <source>
        <strain evidence="2 3">SAM215</strain>
    </source>
</reference>
<feature type="transmembrane region" description="Helical" evidence="1">
    <location>
        <begin position="36"/>
        <end position="57"/>
    </location>
</feature>
<gene>
    <name evidence="2" type="ORF">QCL97_009245</name>
</gene>
<feature type="transmembrane region" description="Helical" evidence="1">
    <location>
        <begin position="379"/>
        <end position="397"/>
    </location>
</feature>
<dbReference type="RefSeq" id="WP_307913565.1">
    <property type="nucleotide sequence ID" value="NZ_JAVFJF020000015.1"/>
</dbReference>
<feature type="transmembrane region" description="Helical" evidence="1">
    <location>
        <begin position="282"/>
        <end position="299"/>
    </location>
</feature>
<feature type="transmembrane region" description="Helical" evidence="1">
    <location>
        <begin position="319"/>
        <end position="343"/>
    </location>
</feature>
<feature type="transmembrane region" description="Helical" evidence="1">
    <location>
        <begin position="129"/>
        <end position="146"/>
    </location>
</feature>
<evidence type="ECO:0000256" key="1">
    <source>
        <dbReference type="SAM" id="Phobius"/>
    </source>
</evidence>
<evidence type="ECO:0000313" key="2">
    <source>
        <dbReference type="EMBL" id="MEJ8674908.1"/>
    </source>
</evidence>
<organism evidence="2 3">
    <name type="scientific">Chromobacterium amazonense</name>
    <dbReference type="NCBI Taxonomy" id="1382803"/>
    <lineage>
        <taxon>Bacteria</taxon>
        <taxon>Pseudomonadati</taxon>
        <taxon>Pseudomonadota</taxon>
        <taxon>Betaproteobacteria</taxon>
        <taxon>Neisseriales</taxon>
        <taxon>Chromobacteriaceae</taxon>
        <taxon>Chromobacterium</taxon>
    </lineage>
</organism>
<proteinExistence type="predicted"/>
<feature type="transmembrane region" description="Helical" evidence="1">
    <location>
        <begin position="196"/>
        <end position="218"/>
    </location>
</feature>
<sequence length="412" mass="45845">MFKYMIMFVLLTPLIGISFVEDGAYAASVGKLGEPNGATMAFAAYVLGVVVVTLIAVGPRCRISKLATAPQQSAVTDDQCFQFSLRLLFLITIYIIIMLFGFGGIDVWLGTLEKGMFRTNLGPLGALPYAMTKFIIPALFAYSTMLKIRIKQGQRCKWLWRINAILIIIAGSTWGFKTTGVFMLLPGLLILNWNMSFSKALLLAAAFFTSLVVFFFLFDAELMDGVNVFQFLIQRLTVLQGDVSWYIWGQYINGVEFPNYLPSLLAGFGDSFLGTFVDKNNFFAWMNFHYDWMLTYIAVGSEEAIIHGHSVTGTPFSEGIIAGGWMGVAIFATFAGLLIGSMYRILNNAIKNGRANMAALMSTYFCFHVFSWLNGGAITQLFHISLLANLLLSYALIKLMRRRLNINFTESA</sequence>
<protein>
    <recommendedName>
        <fullName evidence="4">Oligosaccharide repeat unit polymerase</fullName>
    </recommendedName>
</protein>
<name>A0ABU8V168_9NEIS</name>
<accession>A0ABU8V168</accession>
<keyword evidence="3" id="KW-1185">Reference proteome</keyword>
<evidence type="ECO:0000313" key="3">
    <source>
        <dbReference type="Proteomes" id="UP001224516"/>
    </source>
</evidence>
<feature type="transmembrane region" description="Helical" evidence="1">
    <location>
        <begin position="87"/>
        <end position="109"/>
    </location>
</feature>
<feature type="transmembrane region" description="Helical" evidence="1">
    <location>
        <begin position="355"/>
        <end position="373"/>
    </location>
</feature>